<dbReference type="GeneID" id="81593916"/>
<proteinExistence type="predicted"/>
<keyword evidence="2" id="KW-1185">Reference proteome</keyword>
<dbReference type="RefSeq" id="XP_056771440.1">
    <property type="nucleotide sequence ID" value="XM_056903673.1"/>
</dbReference>
<comment type="caution">
    <text evidence="1">The sequence shown here is derived from an EMBL/GenBank/DDBJ whole genome shotgun (WGS) entry which is preliminary data.</text>
</comment>
<dbReference type="AlphaFoldDB" id="A0AAD6G799"/>
<reference evidence="1" key="2">
    <citation type="journal article" date="2023" name="IMA Fungus">
        <title>Comparative genomic study of the Penicillium genus elucidates a diverse pangenome and 15 lateral gene transfer events.</title>
        <authorList>
            <person name="Petersen C."/>
            <person name="Sorensen T."/>
            <person name="Nielsen M.R."/>
            <person name="Sondergaard T.E."/>
            <person name="Sorensen J.L."/>
            <person name="Fitzpatrick D.A."/>
            <person name="Frisvad J.C."/>
            <person name="Nielsen K.L."/>
        </authorList>
    </citation>
    <scope>NUCLEOTIDE SEQUENCE</scope>
    <source>
        <strain evidence="1">IBT 16125</strain>
    </source>
</reference>
<gene>
    <name evidence="1" type="ORF">N7458_000279</name>
</gene>
<protein>
    <submittedName>
        <fullName evidence="1">Uncharacterized protein</fullName>
    </submittedName>
</protein>
<name>A0AAD6G799_9EURO</name>
<organism evidence="1 2">
    <name type="scientific">Penicillium daleae</name>
    <dbReference type="NCBI Taxonomy" id="63821"/>
    <lineage>
        <taxon>Eukaryota</taxon>
        <taxon>Fungi</taxon>
        <taxon>Dikarya</taxon>
        <taxon>Ascomycota</taxon>
        <taxon>Pezizomycotina</taxon>
        <taxon>Eurotiomycetes</taxon>
        <taxon>Eurotiomycetidae</taxon>
        <taxon>Eurotiales</taxon>
        <taxon>Aspergillaceae</taxon>
        <taxon>Penicillium</taxon>
    </lineage>
</organism>
<dbReference type="EMBL" id="JAPVEA010000001">
    <property type="protein sequence ID" value="KAJ5464593.1"/>
    <property type="molecule type" value="Genomic_DNA"/>
</dbReference>
<dbReference type="Proteomes" id="UP001213681">
    <property type="component" value="Unassembled WGS sequence"/>
</dbReference>
<evidence type="ECO:0000313" key="1">
    <source>
        <dbReference type="EMBL" id="KAJ5464593.1"/>
    </source>
</evidence>
<sequence>MFSQIAIIQINVACRIFHSLAIRANHPPTLIKPHSKNLACIPALLGKRLRIDDVDAAHDQSHMVLVIKKGPRQRVLFRIIAIHLCLLRISGFGLDSGIKSLFHASLVFLGGFRAF</sequence>
<reference evidence="1" key="1">
    <citation type="submission" date="2022-12" db="EMBL/GenBank/DDBJ databases">
        <authorList>
            <person name="Petersen C."/>
        </authorList>
    </citation>
    <scope>NUCLEOTIDE SEQUENCE</scope>
    <source>
        <strain evidence="1">IBT 16125</strain>
    </source>
</reference>
<evidence type="ECO:0000313" key="2">
    <source>
        <dbReference type="Proteomes" id="UP001213681"/>
    </source>
</evidence>
<accession>A0AAD6G799</accession>